<organism evidence="9 10">
    <name type="scientific">Dissulfuribacter thermophilus</name>
    <dbReference type="NCBI Taxonomy" id="1156395"/>
    <lineage>
        <taxon>Bacteria</taxon>
        <taxon>Pseudomonadati</taxon>
        <taxon>Thermodesulfobacteriota</taxon>
        <taxon>Dissulfuribacteria</taxon>
        <taxon>Dissulfuribacterales</taxon>
        <taxon>Dissulfuribacteraceae</taxon>
        <taxon>Dissulfuribacter</taxon>
    </lineage>
</organism>
<dbReference type="InterPro" id="IPR010656">
    <property type="entry name" value="DctM"/>
</dbReference>
<dbReference type="NCBIfam" id="TIGR00786">
    <property type="entry name" value="dctM"/>
    <property type="match status" value="1"/>
</dbReference>
<accession>A0A1B9F545</accession>
<dbReference type="Proteomes" id="UP000093080">
    <property type="component" value="Unassembled WGS sequence"/>
</dbReference>
<dbReference type="PATRIC" id="fig|1156395.6.peg.1683"/>
<protein>
    <recommendedName>
        <fullName evidence="8">TRAP C4-dicarboxylate transport system permease DctM subunit domain-containing protein</fullName>
    </recommendedName>
</protein>
<sequence length="430" mass="46443">MDSISSGLYGVIILLLVLFFTRMPVGIAMAVVGFLGFWLEVGFRPAVSMISSNLWSLFSSYGLSVVPFFVFMGAVCVHAGVSRRLYETAHAWIGHVRGGIAMATVLACAAFSAICGSNAATAATMSSVALPEMKRLGYDPALSTGSVASGATLGVLIPPSVVLIVIGLATEQSITKLFLAAIIPGLVITFLLALSVWIVCRIRPEWGPPGKRATFRERMKSLPGSIEMLCLFCFVMIGLYLGWFTPTEAGAAGSFFALLIVILNGHFNLKVMWNAIEDTVRTTCMIYIVVAGAVIFGRFLAVTRLPFEMADWVASLNVPNYIVLITMFLLYIVGGAIMDALGLLMITIPIFFPVVNNIGYDALWFSIVVTVITTLGAITPPVGINTFVVASVARDTDLETVFKGTLFFIPAYIFAIVLFTLFPKIVTLWY</sequence>
<feature type="transmembrane region" description="Helical" evidence="7">
    <location>
        <begin position="141"/>
        <end position="166"/>
    </location>
</feature>
<feature type="transmembrane region" description="Helical" evidence="7">
    <location>
        <begin position="60"/>
        <end position="80"/>
    </location>
</feature>
<evidence type="ECO:0000256" key="3">
    <source>
        <dbReference type="ARBA" id="ARBA00022519"/>
    </source>
</evidence>
<evidence type="ECO:0000256" key="5">
    <source>
        <dbReference type="ARBA" id="ARBA00022989"/>
    </source>
</evidence>
<dbReference type="EMBL" id="MAGO01000008">
    <property type="protein sequence ID" value="OCC14871.1"/>
    <property type="molecule type" value="Genomic_DNA"/>
</dbReference>
<evidence type="ECO:0000259" key="8">
    <source>
        <dbReference type="Pfam" id="PF06808"/>
    </source>
</evidence>
<evidence type="ECO:0000256" key="1">
    <source>
        <dbReference type="ARBA" id="ARBA00004429"/>
    </source>
</evidence>
<keyword evidence="6 7" id="KW-0472">Membrane</keyword>
<evidence type="ECO:0000256" key="4">
    <source>
        <dbReference type="ARBA" id="ARBA00022692"/>
    </source>
</evidence>
<feature type="domain" description="TRAP C4-dicarboxylate transport system permease DctM subunit" evidence="8">
    <location>
        <begin position="12"/>
        <end position="425"/>
    </location>
</feature>
<dbReference type="GO" id="GO:0005886">
    <property type="term" value="C:plasma membrane"/>
    <property type="evidence" value="ECO:0007669"/>
    <property type="project" value="UniProtKB-SubCell"/>
</dbReference>
<feature type="transmembrane region" description="Helical" evidence="7">
    <location>
        <begin position="6"/>
        <end position="39"/>
    </location>
</feature>
<dbReference type="InterPro" id="IPR004681">
    <property type="entry name" value="TRAP_DctM"/>
</dbReference>
<dbReference type="OrthoDB" id="5404879at2"/>
<feature type="transmembrane region" description="Helical" evidence="7">
    <location>
        <begin position="178"/>
        <end position="200"/>
    </location>
</feature>
<dbReference type="PIRSF" id="PIRSF006066">
    <property type="entry name" value="HI0050"/>
    <property type="match status" value="1"/>
</dbReference>
<dbReference type="GO" id="GO:0022857">
    <property type="term" value="F:transmembrane transporter activity"/>
    <property type="evidence" value="ECO:0007669"/>
    <property type="project" value="TreeGrafter"/>
</dbReference>
<feature type="transmembrane region" description="Helical" evidence="7">
    <location>
        <begin position="321"/>
        <end position="351"/>
    </location>
</feature>
<proteinExistence type="predicted"/>
<feature type="transmembrane region" description="Helical" evidence="7">
    <location>
        <begin position="404"/>
        <end position="422"/>
    </location>
</feature>
<name>A0A1B9F545_9BACT</name>
<dbReference type="AlphaFoldDB" id="A0A1B9F545"/>
<keyword evidence="5 7" id="KW-1133">Transmembrane helix</keyword>
<comment type="caution">
    <text evidence="9">The sequence shown here is derived from an EMBL/GenBank/DDBJ whole genome shotgun (WGS) entry which is preliminary data.</text>
</comment>
<keyword evidence="4 7" id="KW-0812">Transmembrane</keyword>
<reference evidence="9 10" key="1">
    <citation type="submission" date="2016-06" db="EMBL/GenBank/DDBJ databases">
        <title>Respiratory ammonification of nitrate coupled to the oxidation of elemental sulfur in deep-sea autotrophic thermophilic bacteria.</title>
        <authorList>
            <person name="Slobodkina G.B."/>
            <person name="Mardanov A.V."/>
            <person name="Ravin N.V."/>
            <person name="Frolova A.A."/>
            <person name="Viryasiv M.B."/>
            <person name="Chernyh N.A."/>
            <person name="Bonch-Osmolovskaya E.A."/>
            <person name="Slobodkin A.I."/>
        </authorList>
    </citation>
    <scope>NUCLEOTIDE SEQUENCE [LARGE SCALE GENOMIC DNA]</scope>
    <source>
        <strain evidence="9 10">S69</strain>
    </source>
</reference>
<feature type="transmembrane region" description="Helical" evidence="7">
    <location>
        <begin position="279"/>
        <end position="301"/>
    </location>
</feature>
<evidence type="ECO:0000256" key="7">
    <source>
        <dbReference type="SAM" id="Phobius"/>
    </source>
</evidence>
<keyword evidence="10" id="KW-1185">Reference proteome</keyword>
<feature type="transmembrane region" description="Helical" evidence="7">
    <location>
        <begin position="249"/>
        <end position="267"/>
    </location>
</feature>
<evidence type="ECO:0000313" key="10">
    <source>
        <dbReference type="Proteomes" id="UP000093080"/>
    </source>
</evidence>
<comment type="subcellular location">
    <subcellularLocation>
        <location evidence="1">Cell inner membrane</location>
        <topology evidence="1">Multi-pass membrane protein</topology>
    </subcellularLocation>
</comment>
<dbReference type="PANTHER" id="PTHR33362">
    <property type="entry name" value="SIALIC ACID TRAP TRANSPORTER PERMEASE PROTEIN SIAT-RELATED"/>
    <property type="match status" value="1"/>
</dbReference>
<dbReference type="PANTHER" id="PTHR33362:SF5">
    <property type="entry name" value="C4-DICARBOXYLATE TRAP TRANSPORTER LARGE PERMEASE PROTEIN DCTM"/>
    <property type="match status" value="1"/>
</dbReference>
<keyword evidence="3" id="KW-0997">Cell inner membrane</keyword>
<evidence type="ECO:0000313" key="9">
    <source>
        <dbReference type="EMBL" id="OCC14871.1"/>
    </source>
</evidence>
<feature type="transmembrane region" description="Helical" evidence="7">
    <location>
        <begin position="100"/>
        <end position="120"/>
    </location>
</feature>
<evidence type="ECO:0000256" key="6">
    <source>
        <dbReference type="ARBA" id="ARBA00023136"/>
    </source>
</evidence>
<evidence type="ECO:0000256" key="2">
    <source>
        <dbReference type="ARBA" id="ARBA00022475"/>
    </source>
</evidence>
<dbReference type="Pfam" id="PF06808">
    <property type="entry name" value="DctM"/>
    <property type="match status" value="1"/>
</dbReference>
<feature type="transmembrane region" description="Helical" evidence="7">
    <location>
        <begin position="221"/>
        <end position="243"/>
    </location>
</feature>
<dbReference type="STRING" id="1156395.DBT_1666"/>
<feature type="transmembrane region" description="Helical" evidence="7">
    <location>
        <begin position="363"/>
        <end position="384"/>
    </location>
</feature>
<dbReference type="RefSeq" id="WP_067618872.1">
    <property type="nucleotide sequence ID" value="NZ_MAGO01000008.1"/>
</dbReference>
<keyword evidence="2" id="KW-1003">Cell membrane</keyword>
<gene>
    <name evidence="9" type="ORF">DBT_1666</name>
</gene>